<dbReference type="Proteomes" id="UP000003882">
    <property type="component" value="Unassembled WGS sequence"/>
</dbReference>
<evidence type="ECO:0000313" key="2">
    <source>
        <dbReference type="Proteomes" id="UP000003882"/>
    </source>
</evidence>
<name>B6XXE6_9BIFI</name>
<comment type="caution">
    <text evidence="1">The sequence shown here is derived from an EMBL/GenBank/DDBJ whole genome shotgun (WGS) entry which is preliminary data.</text>
</comment>
<reference evidence="1 2" key="2">
    <citation type="submission" date="2008-10" db="EMBL/GenBank/DDBJ databases">
        <authorList>
            <person name="Fulton L."/>
            <person name="Clifton S."/>
            <person name="Fulton B."/>
            <person name="Xu J."/>
            <person name="Minx P."/>
            <person name="Pepin K.H."/>
            <person name="Johnson M."/>
            <person name="Bhonagiri V."/>
            <person name="Nash W.E."/>
            <person name="Mardis E.R."/>
            <person name="Wilson R.K."/>
        </authorList>
    </citation>
    <scope>NUCLEOTIDE SEQUENCE [LARGE SCALE GENOMIC DNA]</scope>
    <source>
        <strain evidence="1 2">DSM 16992</strain>
    </source>
</reference>
<organism evidence="1 2">
    <name type="scientific">Bifidobacterium catenulatum DSM 16992 = JCM 1194 = LMG 11043</name>
    <dbReference type="NCBI Taxonomy" id="566552"/>
    <lineage>
        <taxon>Bacteria</taxon>
        <taxon>Bacillati</taxon>
        <taxon>Actinomycetota</taxon>
        <taxon>Actinomycetes</taxon>
        <taxon>Bifidobacteriales</taxon>
        <taxon>Bifidobacteriaceae</taxon>
        <taxon>Bifidobacterium</taxon>
    </lineage>
</organism>
<protein>
    <submittedName>
        <fullName evidence="1">Uncharacterized protein</fullName>
    </submittedName>
</protein>
<gene>
    <name evidence="1" type="ORF">BIFCAT_01819</name>
</gene>
<proteinExistence type="predicted"/>
<reference evidence="1 2" key="1">
    <citation type="submission" date="2008-10" db="EMBL/GenBank/DDBJ databases">
        <title>Draft genome sequence of Bifidobacterium catenulatum (DSM 16992).</title>
        <authorList>
            <person name="Sudarsanam P."/>
            <person name="Ley R."/>
            <person name="Guruge J."/>
            <person name="Turnbaugh P.J."/>
            <person name="Mahowald M."/>
            <person name="Liep D."/>
            <person name="Gordon J."/>
        </authorList>
    </citation>
    <scope>NUCLEOTIDE SEQUENCE [LARGE SCALE GENOMIC DNA]</scope>
    <source>
        <strain evidence="1 2">DSM 16992</strain>
    </source>
</reference>
<dbReference type="AlphaFoldDB" id="B6XXE6"/>
<dbReference type="EMBL" id="ABXY01000026">
    <property type="protein sequence ID" value="EEB20736.1"/>
    <property type="molecule type" value="Genomic_DNA"/>
</dbReference>
<sequence>MRLFVADFGGLDLLVLLFVASFLSYTEYESCNSVAHNRCNAF</sequence>
<accession>B6XXE6</accession>
<evidence type="ECO:0000313" key="1">
    <source>
        <dbReference type="EMBL" id="EEB20736.1"/>
    </source>
</evidence>